<feature type="compositionally biased region" description="Basic and acidic residues" evidence="1">
    <location>
        <begin position="104"/>
        <end position="118"/>
    </location>
</feature>
<dbReference type="Proteomes" id="UP000570678">
    <property type="component" value="Unassembled WGS sequence"/>
</dbReference>
<dbReference type="EMBL" id="JAAXOT010000001">
    <property type="protein sequence ID" value="NKY54579.1"/>
    <property type="molecule type" value="Genomic_DNA"/>
</dbReference>
<sequence>MEGPITVTARYTELSPTGSFDYAAVCSGRRFEPAAVLAEATSIHGLVPEAGYIWGTLRDDEGGLHSVMRRVPATRDTGAAGSDIRSLGGKLIVLSSGGGGEQLTMRREPRHAPDSNEMTRRTLGGEVAELTAPANEHGRSVALTLSTETLRYEETGIIDVSGDLVAPPLQWFLPGPDSSLLYLTQTWLVEGELLGKRVRGFLFWEEAWMRPGGRLYVDKDPLHDAEYTTWYSWANHYADGSAEVGHFLFGNGDFHVGVIGHSDGTVTTARTMDAVVRRDPDGYWHDGIDYTINGESWVCEPDRHGRMELGRIPNPQQEGRMHRVADTRVPDVWMAWGESVPGNGDRRRR</sequence>
<evidence type="ECO:0000313" key="2">
    <source>
        <dbReference type="EMBL" id="NKY54579.1"/>
    </source>
</evidence>
<feature type="region of interest" description="Disordered" evidence="1">
    <location>
        <begin position="98"/>
        <end position="118"/>
    </location>
</feature>
<protein>
    <submittedName>
        <fullName evidence="2">Uncharacterized protein</fullName>
    </submittedName>
</protein>
<comment type="caution">
    <text evidence="2">The sequence shown here is derived from an EMBL/GenBank/DDBJ whole genome shotgun (WGS) entry which is preliminary data.</text>
</comment>
<organism evidence="2 3">
    <name type="scientific">Nocardia flavorosea</name>
    <dbReference type="NCBI Taxonomy" id="53429"/>
    <lineage>
        <taxon>Bacteria</taxon>
        <taxon>Bacillati</taxon>
        <taxon>Actinomycetota</taxon>
        <taxon>Actinomycetes</taxon>
        <taxon>Mycobacteriales</taxon>
        <taxon>Nocardiaceae</taxon>
        <taxon>Nocardia</taxon>
    </lineage>
</organism>
<reference evidence="2 3" key="1">
    <citation type="submission" date="2020-04" db="EMBL/GenBank/DDBJ databases">
        <title>MicrobeNet Type strains.</title>
        <authorList>
            <person name="Nicholson A.C."/>
        </authorList>
    </citation>
    <scope>NUCLEOTIDE SEQUENCE [LARGE SCALE GENOMIC DNA]</scope>
    <source>
        <strain evidence="2 3">JCM 3332</strain>
    </source>
</reference>
<evidence type="ECO:0000256" key="1">
    <source>
        <dbReference type="SAM" id="MobiDB-lite"/>
    </source>
</evidence>
<evidence type="ECO:0000313" key="3">
    <source>
        <dbReference type="Proteomes" id="UP000570678"/>
    </source>
</evidence>
<proteinExistence type="predicted"/>
<accession>A0A846YCP2</accession>
<name>A0A846YCP2_9NOCA</name>
<dbReference type="AlphaFoldDB" id="A0A846YCP2"/>
<gene>
    <name evidence="2" type="ORF">HGA15_00085</name>
</gene>
<keyword evidence="3" id="KW-1185">Reference proteome</keyword>